<sequence>MSDEKKFDFKKHWLGLSPDEREAFADEAGTTSHYIQTHLTGRRKMPGKRLMDGLFKACRSREWTKSKTELVLFFYDR</sequence>
<protein>
    <recommendedName>
        <fullName evidence="3">XRE family transcriptional regulator</fullName>
    </recommendedName>
</protein>
<evidence type="ECO:0000313" key="1">
    <source>
        <dbReference type="EMBL" id="OQM39289.1"/>
    </source>
</evidence>
<reference evidence="1 2" key="1">
    <citation type="submission" date="2017-03" db="EMBL/GenBank/DDBJ databases">
        <authorList>
            <person name="Afonso C.L."/>
            <person name="Miller P.J."/>
            <person name="Scott M.A."/>
            <person name="Spackman E."/>
            <person name="Goraichik I."/>
            <person name="Dimitrov K.M."/>
            <person name="Suarez D.L."/>
            <person name="Swayne D.E."/>
        </authorList>
    </citation>
    <scope>NUCLEOTIDE SEQUENCE [LARGE SCALE GENOMIC DNA]</scope>
    <source>
        <strain evidence="1 2">ATCC 51113</strain>
    </source>
</reference>
<accession>A0A1V8NSA0</accession>
<organism evidence="1 2">
    <name type="scientific">Citrobacter braakii</name>
    <dbReference type="NCBI Taxonomy" id="57706"/>
    <lineage>
        <taxon>Bacteria</taxon>
        <taxon>Pseudomonadati</taxon>
        <taxon>Pseudomonadota</taxon>
        <taxon>Gammaproteobacteria</taxon>
        <taxon>Enterobacterales</taxon>
        <taxon>Enterobacteriaceae</taxon>
        <taxon>Citrobacter</taxon>
        <taxon>Citrobacter freundii complex</taxon>
    </lineage>
</organism>
<gene>
    <name evidence="1" type="ORF">BZK42_25765</name>
</gene>
<evidence type="ECO:0000313" key="2">
    <source>
        <dbReference type="Proteomes" id="UP000192573"/>
    </source>
</evidence>
<dbReference type="RefSeq" id="WP_080860890.1">
    <property type="nucleotide sequence ID" value="NZ_CP077405.1"/>
</dbReference>
<name>A0A1V8NSA0_CITBR</name>
<dbReference type="Proteomes" id="UP000192573">
    <property type="component" value="Unassembled WGS sequence"/>
</dbReference>
<comment type="caution">
    <text evidence="1">The sequence shown here is derived from an EMBL/GenBank/DDBJ whole genome shotgun (WGS) entry which is preliminary data.</text>
</comment>
<dbReference type="AlphaFoldDB" id="A0A1V8NSA0"/>
<dbReference type="EMBL" id="NAEW01000027">
    <property type="protein sequence ID" value="OQM39289.1"/>
    <property type="molecule type" value="Genomic_DNA"/>
</dbReference>
<proteinExistence type="predicted"/>
<evidence type="ECO:0008006" key="3">
    <source>
        <dbReference type="Google" id="ProtNLM"/>
    </source>
</evidence>